<organism evidence="3 4">
    <name type="scientific">Letharia lupina</name>
    <dbReference type="NCBI Taxonomy" id="560253"/>
    <lineage>
        <taxon>Eukaryota</taxon>
        <taxon>Fungi</taxon>
        <taxon>Dikarya</taxon>
        <taxon>Ascomycota</taxon>
        <taxon>Pezizomycotina</taxon>
        <taxon>Lecanoromycetes</taxon>
        <taxon>OSLEUM clade</taxon>
        <taxon>Lecanoromycetidae</taxon>
        <taxon>Lecanorales</taxon>
        <taxon>Lecanorineae</taxon>
        <taxon>Parmeliaceae</taxon>
        <taxon>Letharia</taxon>
    </lineage>
</organism>
<sequence length="357" mass="42015">MNFFHYDYPGPIHLHESVSLYHYNTSVATSYHDSIEQHTMNAPAGRCFYEALGVPPHAKKQEIKHAYRRLALQLHPDKNQGDPSAKELFQEIQAAYEALCEDDKRANYDRVAAFKPSNPPVRTWREPYYEPYNAYTRDPPFWSAELREMTVQKCARITKIQHLEREIRELLVSLNDLFDAEDRAVSKEKKAQGWFASFIKSRPPKVNAQRHREFLTKSAYINAHLNTAKNELRTAHEDHKDLLEKDNNRKTWWAKERVRRVEEENRRAATTAAEAARRRAEKVREHGTRDSEEARAAEEIRRQAREKATRIARAARAEEESRKRAERVREDPEAAKETQREACEWLAQQREEADRQR</sequence>
<evidence type="ECO:0000313" key="3">
    <source>
        <dbReference type="EMBL" id="KAF6220454.1"/>
    </source>
</evidence>
<dbReference type="InterPro" id="IPR036869">
    <property type="entry name" value="J_dom_sf"/>
</dbReference>
<dbReference type="SMART" id="SM00271">
    <property type="entry name" value="DnaJ"/>
    <property type="match status" value="1"/>
</dbReference>
<dbReference type="PROSITE" id="PS50076">
    <property type="entry name" value="DNAJ_2"/>
    <property type="match status" value="1"/>
</dbReference>
<dbReference type="GO" id="GO:0005737">
    <property type="term" value="C:cytoplasm"/>
    <property type="evidence" value="ECO:0007669"/>
    <property type="project" value="TreeGrafter"/>
</dbReference>
<evidence type="ECO:0000259" key="2">
    <source>
        <dbReference type="PROSITE" id="PS50076"/>
    </source>
</evidence>
<dbReference type="PRINTS" id="PR00625">
    <property type="entry name" value="JDOMAIN"/>
</dbReference>
<dbReference type="InterPro" id="IPR001623">
    <property type="entry name" value="DnaJ_domain"/>
</dbReference>
<dbReference type="GeneID" id="59331298"/>
<gene>
    <name evidence="3" type="ORF">HO133_002886</name>
</gene>
<accession>A0A8H6CBM1</accession>
<protein>
    <recommendedName>
        <fullName evidence="2">J domain-containing protein</fullName>
    </recommendedName>
</protein>
<proteinExistence type="predicted"/>
<comment type="caution">
    <text evidence="3">The sequence shown here is derived from an EMBL/GenBank/DDBJ whole genome shotgun (WGS) entry which is preliminary data.</text>
</comment>
<evidence type="ECO:0000256" key="1">
    <source>
        <dbReference type="SAM" id="MobiDB-lite"/>
    </source>
</evidence>
<feature type="domain" description="J" evidence="2">
    <location>
        <begin position="47"/>
        <end position="112"/>
    </location>
</feature>
<dbReference type="PANTHER" id="PTHR43096">
    <property type="entry name" value="DNAJ HOMOLOG 1, MITOCHONDRIAL-RELATED"/>
    <property type="match status" value="1"/>
</dbReference>
<dbReference type="Gene3D" id="1.10.287.110">
    <property type="entry name" value="DnaJ domain"/>
    <property type="match status" value="1"/>
</dbReference>
<name>A0A8H6CBM1_9LECA</name>
<dbReference type="AlphaFoldDB" id="A0A8H6CBM1"/>
<dbReference type="EMBL" id="JACCJB010000016">
    <property type="protein sequence ID" value="KAF6220454.1"/>
    <property type="molecule type" value="Genomic_DNA"/>
</dbReference>
<feature type="compositionally biased region" description="Basic and acidic residues" evidence="1">
    <location>
        <begin position="275"/>
        <end position="357"/>
    </location>
</feature>
<dbReference type="RefSeq" id="XP_037149889.1">
    <property type="nucleotide sequence ID" value="XM_037293811.1"/>
</dbReference>
<feature type="region of interest" description="Disordered" evidence="1">
    <location>
        <begin position="263"/>
        <end position="357"/>
    </location>
</feature>
<dbReference type="PANTHER" id="PTHR43096:SF58">
    <property type="entry name" value="CHAPERONE DNAJ-DOMAIN SUPERFAMILY PROTEIN"/>
    <property type="match status" value="1"/>
</dbReference>
<reference evidence="3 4" key="1">
    <citation type="journal article" date="2020" name="Genomics">
        <title>Complete, high-quality genomes from long-read metagenomic sequencing of two wolf lichen thalli reveals enigmatic genome architecture.</title>
        <authorList>
            <person name="McKenzie S.K."/>
            <person name="Walston R.F."/>
            <person name="Allen J.L."/>
        </authorList>
    </citation>
    <scope>NUCLEOTIDE SEQUENCE [LARGE SCALE GENOMIC DNA]</scope>
    <source>
        <strain evidence="3">WasteWater1</strain>
    </source>
</reference>
<dbReference type="Pfam" id="PF00226">
    <property type="entry name" value="DnaJ"/>
    <property type="match status" value="1"/>
</dbReference>
<dbReference type="GO" id="GO:0042026">
    <property type="term" value="P:protein refolding"/>
    <property type="evidence" value="ECO:0007669"/>
    <property type="project" value="TreeGrafter"/>
</dbReference>
<evidence type="ECO:0000313" key="4">
    <source>
        <dbReference type="Proteomes" id="UP000593566"/>
    </source>
</evidence>
<dbReference type="CDD" id="cd06257">
    <property type="entry name" value="DnaJ"/>
    <property type="match status" value="1"/>
</dbReference>
<dbReference type="SUPFAM" id="SSF46565">
    <property type="entry name" value="Chaperone J-domain"/>
    <property type="match status" value="1"/>
</dbReference>
<dbReference type="Proteomes" id="UP000593566">
    <property type="component" value="Unassembled WGS sequence"/>
</dbReference>
<keyword evidence="4" id="KW-1185">Reference proteome</keyword>
<dbReference type="GO" id="GO:0051082">
    <property type="term" value="F:unfolded protein binding"/>
    <property type="evidence" value="ECO:0007669"/>
    <property type="project" value="TreeGrafter"/>
</dbReference>